<keyword evidence="2" id="KW-1185">Reference proteome</keyword>
<dbReference type="EMBL" id="VFLP01000084">
    <property type="protein sequence ID" value="TRX88565.1"/>
    <property type="molecule type" value="Genomic_DNA"/>
</dbReference>
<dbReference type="SUPFAM" id="SSF51556">
    <property type="entry name" value="Metallo-dependent hydrolases"/>
    <property type="match status" value="1"/>
</dbReference>
<dbReference type="PANTHER" id="PTHR32027">
    <property type="entry name" value="CYTOSINE DEAMINASE"/>
    <property type="match status" value="1"/>
</dbReference>
<dbReference type="AlphaFoldDB" id="A0A553HKT5"/>
<dbReference type="Proteomes" id="UP000319160">
    <property type="component" value="Unassembled WGS sequence"/>
</dbReference>
<evidence type="ECO:0008006" key="3">
    <source>
        <dbReference type="Google" id="ProtNLM"/>
    </source>
</evidence>
<evidence type="ECO:0000313" key="2">
    <source>
        <dbReference type="Proteomes" id="UP000319160"/>
    </source>
</evidence>
<dbReference type="Gene3D" id="3.20.20.140">
    <property type="entry name" value="Metal-dependent hydrolases"/>
    <property type="match status" value="1"/>
</dbReference>
<dbReference type="GO" id="GO:0016814">
    <property type="term" value="F:hydrolase activity, acting on carbon-nitrogen (but not peptide) bonds, in cyclic amidines"/>
    <property type="evidence" value="ECO:0007669"/>
    <property type="project" value="TreeGrafter"/>
</dbReference>
<name>A0A553HKT5_9PEZI</name>
<dbReference type="PANTHER" id="PTHR32027:SF0">
    <property type="entry name" value="CYTOSINE DEAMINASE"/>
    <property type="match status" value="1"/>
</dbReference>
<accession>A0A553HKT5</accession>
<dbReference type="InterPro" id="IPR052349">
    <property type="entry name" value="Metallo-hydrolase_Enzymes"/>
</dbReference>
<dbReference type="STRING" id="2512241.A0A553HKT5"/>
<protein>
    <recommendedName>
        <fullName evidence="3">Amidohydrolase-related domain-containing protein</fullName>
    </recommendedName>
</protein>
<proteinExistence type="predicted"/>
<sequence>MILENVVSDARDRAAARWDIEVRDGYAHSIRPSGASSETPPQLLLPPLCHPHIHLDKAYLLTCNNKSSPQHPDYSDLCPTSGSFDEALANTSRAKERYTPDDLYLRGSQLLATSYTQGVTSMRAFVELDHVTGTLPLTAAIRLKKDFSHLLELQICAFAQDPVFSTTHGDENRNIIEGALVEFADSIEALGTTPYVETSRDASLSNIEWAITTALKHNLHLDFHLDYTLDSPSPSPSQKPLIYSVLEFLGRHRWAQIAKKTKTIVIGHCTQLSVLEDAERKTLAEAVIASKLPIHFVGLPTSDLFMMGRPNPDSTSSHNRPRGTIHVPSMITELGLSACLGVNNVGNAFTPYGTGDPLQLVSWAVGIYQVGTSREAKLLYECVSTRARQAIGLDGGKPWGPIDEGHKLHGMLLLKNERVMELPGAIGSPCMTVAARQRLSIQDVVWDPPENSLRSVLR</sequence>
<evidence type="ECO:0000313" key="1">
    <source>
        <dbReference type="EMBL" id="TRX88565.1"/>
    </source>
</evidence>
<comment type="caution">
    <text evidence="1">The sequence shown here is derived from an EMBL/GenBank/DDBJ whole genome shotgun (WGS) entry which is preliminary data.</text>
</comment>
<dbReference type="InterPro" id="IPR032466">
    <property type="entry name" value="Metal_Hydrolase"/>
</dbReference>
<dbReference type="OrthoDB" id="10266980at2759"/>
<reference evidence="2" key="1">
    <citation type="submission" date="2019-06" db="EMBL/GenBank/DDBJ databases">
        <title>Draft genome sequence of the griseofulvin-producing fungus Xylaria cubensis strain G536.</title>
        <authorList>
            <person name="Mead M.E."/>
            <person name="Raja H.A."/>
            <person name="Steenwyk J.L."/>
            <person name="Knowles S.L."/>
            <person name="Oberlies N.H."/>
            <person name="Rokas A."/>
        </authorList>
    </citation>
    <scope>NUCLEOTIDE SEQUENCE [LARGE SCALE GENOMIC DNA]</scope>
    <source>
        <strain evidence="2">G536</strain>
    </source>
</reference>
<gene>
    <name evidence="1" type="ORF">FHL15_010516</name>
</gene>
<organism evidence="1 2">
    <name type="scientific">Xylaria flabelliformis</name>
    <dbReference type="NCBI Taxonomy" id="2512241"/>
    <lineage>
        <taxon>Eukaryota</taxon>
        <taxon>Fungi</taxon>
        <taxon>Dikarya</taxon>
        <taxon>Ascomycota</taxon>
        <taxon>Pezizomycotina</taxon>
        <taxon>Sordariomycetes</taxon>
        <taxon>Xylariomycetidae</taxon>
        <taxon>Xylariales</taxon>
        <taxon>Xylariaceae</taxon>
        <taxon>Xylaria</taxon>
    </lineage>
</organism>